<comment type="caution">
    <text evidence="1">The sequence shown here is derived from an EMBL/GenBank/DDBJ whole genome shotgun (WGS) entry which is preliminary data.</text>
</comment>
<accession>X0U3H3</accession>
<evidence type="ECO:0000313" key="1">
    <source>
        <dbReference type="EMBL" id="GAG00339.1"/>
    </source>
</evidence>
<name>X0U3H3_9ZZZZ</name>
<reference evidence="1" key="1">
    <citation type="journal article" date="2014" name="Front. Microbiol.">
        <title>High frequency of phylogenetically diverse reductive dehalogenase-homologous genes in deep subseafloor sedimentary metagenomes.</title>
        <authorList>
            <person name="Kawai M."/>
            <person name="Futagami T."/>
            <person name="Toyoda A."/>
            <person name="Takaki Y."/>
            <person name="Nishi S."/>
            <person name="Hori S."/>
            <person name="Arai W."/>
            <person name="Tsubouchi T."/>
            <person name="Morono Y."/>
            <person name="Uchiyama I."/>
            <person name="Ito T."/>
            <person name="Fujiyama A."/>
            <person name="Inagaki F."/>
            <person name="Takami H."/>
        </authorList>
    </citation>
    <scope>NUCLEOTIDE SEQUENCE</scope>
    <source>
        <strain evidence="1">Expedition CK06-06</strain>
    </source>
</reference>
<feature type="non-terminal residue" evidence="1">
    <location>
        <position position="1"/>
    </location>
</feature>
<dbReference type="AlphaFoldDB" id="X0U3H3"/>
<organism evidence="1">
    <name type="scientific">marine sediment metagenome</name>
    <dbReference type="NCBI Taxonomy" id="412755"/>
    <lineage>
        <taxon>unclassified sequences</taxon>
        <taxon>metagenomes</taxon>
        <taxon>ecological metagenomes</taxon>
    </lineage>
</organism>
<protein>
    <submittedName>
        <fullName evidence="1">Uncharacterized protein</fullName>
    </submittedName>
</protein>
<gene>
    <name evidence="1" type="ORF">S01H1_45400</name>
</gene>
<proteinExistence type="predicted"/>
<dbReference type="EMBL" id="BARS01029008">
    <property type="protein sequence ID" value="GAG00339.1"/>
    <property type="molecule type" value="Genomic_DNA"/>
</dbReference>
<sequence length="115" mass="13373">EYAEEEQSADRMEDIGTFFLHSAIDHFNTDGNLYEFRKEIQPFIEGYERYLSDSSLSLGEIYDDYESALVFHLGLNVLLEGLYLQKRANMDDEKTFDRMSTCIALANHCWNVGLK</sequence>